<sequence>MAQQDRAVRTRQELIRSAAEVFGRGGFADSSVSQICTRAGVSHGALHFHFRNKQALGEAVEAAAARTLLHVTGHVPPGHPEPLQLLVDTSHALVARLSRDPLLRAGFGLGSDAAWRGGALLARQWQDWVRLTLTVARRQGSLAADVVLDDAVQAVTAVVAGFEVLGRDDARWYARRAVTSFWRLTLPQLAAEAVRARTVAAGSSALASRDAEPALDDAWPTAR</sequence>
<feature type="DNA-binding region" description="H-T-H motif" evidence="4">
    <location>
        <begin position="31"/>
        <end position="50"/>
    </location>
</feature>
<dbReference type="RefSeq" id="WP_167034572.1">
    <property type="nucleotide sequence ID" value="NZ_CP050177.1"/>
</dbReference>
<dbReference type="PANTHER" id="PTHR30055">
    <property type="entry name" value="HTH-TYPE TRANSCRIPTIONAL REGULATOR RUTR"/>
    <property type="match status" value="1"/>
</dbReference>
<evidence type="ECO:0000313" key="6">
    <source>
        <dbReference type="EMBL" id="QIQ05965.1"/>
    </source>
</evidence>
<dbReference type="PROSITE" id="PS50977">
    <property type="entry name" value="HTH_TETR_2"/>
    <property type="match status" value="1"/>
</dbReference>
<dbReference type="NCBIfam" id="NF041196">
    <property type="entry name" value="ScbR_bind_reg"/>
    <property type="match status" value="1"/>
</dbReference>
<dbReference type="SUPFAM" id="SSF46689">
    <property type="entry name" value="Homeodomain-like"/>
    <property type="match status" value="1"/>
</dbReference>
<evidence type="ECO:0000256" key="4">
    <source>
        <dbReference type="PROSITE-ProRule" id="PRU00335"/>
    </source>
</evidence>
<evidence type="ECO:0000256" key="3">
    <source>
        <dbReference type="ARBA" id="ARBA00023163"/>
    </source>
</evidence>
<name>A0A6G9H603_9ACTN</name>
<dbReference type="EMBL" id="CP050177">
    <property type="protein sequence ID" value="QIQ05965.1"/>
    <property type="molecule type" value="Genomic_DNA"/>
</dbReference>
<keyword evidence="1" id="KW-0805">Transcription regulation</keyword>
<dbReference type="PRINTS" id="PR00455">
    <property type="entry name" value="HTHTETR"/>
</dbReference>
<evidence type="ECO:0000256" key="2">
    <source>
        <dbReference type="ARBA" id="ARBA00023125"/>
    </source>
</evidence>
<dbReference type="InterPro" id="IPR001647">
    <property type="entry name" value="HTH_TetR"/>
</dbReference>
<reference evidence="6 7" key="1">
    <citation type="submission" date="2020-03" db="EMBL/GenBank/DDBJ databases">
        <title>A novel species.</title>
        <authorList>
            <person name="Gao J."/>
        </authorList>
    </citation>
    <scope>NUCLEOTIDE SEQUENCE [LARGE SCALE GENOMIC DNA]</scope>
    <source>
        <strain evidence="6 7">QMT-12</strain>
    </source>
</reference>
<accession>A0A6G9H603</accession>
<dbReference type="InterPro" id="IPR023772">
    <property type="entry name" value="DNA-bd_HTH_TetR-type_CS"/>
</dbReference>
<dbReference type="Pfam" id="PF00440">
    <property type="entry name" value="TetR_N"/>
    <property type="match status" value="1"/>
</dbReference>
<dbReference type="InterPro" id="IPR036271">
    <property type="entry name" value="Tet_transcr_reg_TetR-rel_C_sf"/>
</dbReference>
<evidence type="ECO:0000256" key="1">
    <source>
        <dbReference type="ARBA" id="ARBA00023015"/>
    </source>
</evidence>
<organism evidence="6 7">
    <name type="scientific">Streptomyces liangshanensis</name>
    <dbReference type="NCBI Taxonomy" id="2717324"/>
    <lineage>
        <taxon>Bacteria</taxon>
        <taxon>Bacillati</taxon>
        <taxon>Actinomycetota</taxon>
        <taxon>Actinomycetes</taxon>
        <taxon>Kitasatosporales</taxon>
        <taxon>Streptomycetaceae</taxon>
        <taxon>Streptomyces</taxon>
    </lineage>
</organism>
<evidence type="ECO:0000313" key="7">
    <source>
        <dbReference type="Proteomes" id="UP000501179"/>
    </source>
</evidence>
<keyword evidence="7" id="KW-1185">Reference proteome</keyword>
<dbReference type="GO" id="GO:0003700">
    <property type="term" value="F:DNA-binding transcription factor activity"/>
    <property type="evidence" value="ECO:0007669"/>
    <property type="project" value="TreeGrafter"/>
</dbReference>
<dbReference type="PANTHER" id="PTHR30055:SF234">
    <property type="entry name" value="HTH-TYPE TRANSCRIPTIONAL REGULATOR BETI"/>
    <property type="match status" value="1"/>
</dbReference>
<dbReference type="AlphaFoldDB" id="A0A6G9H603"/>
<protein>
    <submittedName>
        <fullName evidence="6">TetR/AcrR family transcriptional regulator</fullName>
    </submittedName>
</protein>
<dbReference type="Proteomes" id="UP000501179">
    <property type="component" value="Chromosome"/>
</dbReference>
<dbReference type="KEGG" id="slia:HA039_29920"/>
<keyword evidence="2 4" id="KW-0238">DNA-binding</keyword>
<dbReference type="InterPro" id="IPR050109">
    <property type="entry name" value="HTH-type_TetR-like_transc_reg"/>
</dbReference>
<dbReference type="InterPro" id="IPR009057">
    <property type="entry name" value="Homeodomain-like_sf"/>
</dbReference>
<proteinExistence type="predicted"/>
<dbReference type="GO" id="GO:0000976">
    <property type="term" value="F:transcription cis-regulatory region binding"/>
    <property type="evidence" value="ECO:0007669"/>
    <property type="project" value="TreeGrafter"/>
</dbReference>
<dbReference type="InterPro" id="IPR047923">
    <property type="entry name" value="ArpA-like"/>
</dbReference>
<keyword evidence="3" id="KW-0804">Transcription</keyword>
<dbReference type="SUPFAM" id="SSF48498">
    <property type="entry name" value="Tetracyclin repressor-like, C-terminal domain"/>
    <property type="match status" value="1"/>
</dbReference>
<gene>
    <name evidence="6" type="ORF">HA039_29920</name>
</gene>
<evidence type="ECO:0000259" key="5">
    <source>
        <dbReference type="PROSITE" id="PS50977"/>
    </source>
</evidence>
<dbReference type="Gene3D" id="1.10.357.10">
    <property type="entry name" value="Tetracycline Repressor, domain 2"/>
    <property type="match status" value="1"/>
</dbReference>
<dbReference type="PROSITE" id="PS01081">
    <property type="entry name" value="HTH_TETR_1"/>
    <property type="match status" value="1"/>
</dbReference>
<feature type="domain" description="HTH tetR-type" evidence="5">
    <location>
        <begin position="8"/>
        <end position="68"/>
    </location>
</feature>